<dbReference type="OrthoDB" id="5126274at2759"/>
<evidence type="ECO:0000313" key="2">
    <source>
        <dbReference type="Proteomes" id="UP000775872"/>
    </source>
</evidence>
<dbReference type="Proteomes" id="UP000775872">
    <property type="component" value="Unassembled WGS sequence"/>
</dbReference>
<keyword evidence="2" id="KW-1185">Reference proteome</keyword>
<proteinExistence type="predicted"/>
<dbReference type="AlphaFoldDB" id="A0A9N9WAC2"/>
<dbReference type="InterPro" id="IPR053178">
    <property type="entry name" value="Osmoadaptation_assoc"/>
</dbReference>
<feature type="non-terminal residue" evidence="1">
    <location>
        <position position="1"/>
    </location>
</feature>
<accession>A0A9N9WAC2</accession>
<dbReference type="EMBL" id="CABFOC020000013">
    <property type="protein sequence ID" value="CAH0046044.1"/>
    <property type="molecule type" value="Genomic_DNA"/>
</dbReference>
<name>A0A9N9WAC2_9HYPO</name>
<reference evidence="1" key="1">
    <citation type="submission" date="2021-10" db="EMBL/GenBank/DDBJ databases">
        <authorList>
            <person name="Piombo E."/>
        </authorList>
    </citation>
    <scope>NUCLEOTIDE SEQUENCE</scope>
</reference>
<organism evidence="1 2">
    <name type="scientific">Clonostachys solani</name>
    <dbReference type="NCBI Taxonomy" id="160281"/>
    <lineage>
        <taxon>Eukaryota</taxon>
        <taxon>Fungi</taxon>
        <taxon>Dikarya</taxon>
        <taxon>Ascomycota</taxon>
        <taxon>Pezizomycotina</taxon>
        <taxon>Sordariomycetes</taxon>
        <taxon>Hypocreomycetidae</taxon>
        <taxon>Hypocreales</taxon>
        <taxon>Bionectriaceae</taxon>
        <taxon>Clonostachys</taxon>
    </lineage>
</organism>
<protein>
    <submittedName>
        <fullName evidence="1">Uncharacterized protein</fullName>
    </submittedName>
</protein>
<sequence>MSTERGNMPWTSTVYGKIRLNTPQPAPSTLADHVAAQLVRHLKTAPDRGIVIQTRYLKDLPKRLSQHPSLRDTVSLFYTVWADHCRRKPAVDFINLPEYGKAIRSLRLALSGDQAFTTETLASATILHRAEEVFNPSRHKLLHQQGIASLVTAVGKPRLNDDFQATLMAEIYINMVPHSVATGWQNNLNEPDWRDSIEKSLSYCIQNEEARSQFKSTMRTCGDMVDRLPTLVQMIRTSGPGVGQDERKTALKKEFQQTIMDMQKRIAALVRELIQLGEITEDKDPKSIAGTSYSFSSVTLAQILLSMQSLHLGFSRMLYDWSLAEQFPDTNASTRI</sequence>
<gene>
    <name evidence="1" type="ORF">CSOL1703_00012677</name>
</gene>
<evidence type="ECO:0000313" key="1">
    <source>
        <dbReference type="EMBL" id="CAH0046044.1"/>
    </source>
</evidence>
<dbReference type="PANTHER" id="PTHR38111">
    <property type="entry name" value="ZN(2)-C6 FUNGAL-TYPE DOMAIN-CONTAINING PROTEIN-RELATED"/>
    <property type="match status" value="1"/>
</dbReference>
<comment type="caution">
    <text evidence="1">The sequence shown here is derived from an EMBL/GenBank/DDBJ whole genome shotgun (WGS) entry which is preliminary data.</text>
</comment>